<dbReference type="InterPro" id="IPR051327">
    <property type="entry name" value="MATE_MepA_subfamily"/>
</dbReference>
<accession>A0A930GWX8</accession>
<dbReference type="EMBL" id="JABZRA010000002">
    <property type="protein sequence ID" value="MBF1271877.1"/>
    <property type="molecule type" value="Genomic_DNA"/>
</dbReference>
<reference evidence="11" key="1">
    <citation type="submission" date="2020-04" db="EMBL/GenBank/DDBJ databases">
        <title>Deep metagenomics examines the oral microbiome during advanced dental caries in children, revealing novel taxa and co-occurrences with host molecules.</title>
        <authorList>
            <person name="Baker J.L."/>
            <person name="Morton J.T."/>
            <person name="Dinis M."/>
            <person name="Alvarez R."/>
            <person name="Tran N.C."/>
            <person name="Knight R."/>
            <person name="Edlund A."/>
        </authorList>
    </citation>
    <scope>NUCLEOTIDE SEQUENCE</scope>
    <source>
        <strain evidence="11">JCVI_38_bin.19</strain>
    </source>
</reference>
<dbReference type="CDD" id="cd13143">
    <property type="entry name" value="MATE_MepA_like"/>
    <property type="match status" value="1"/>
</dbReference>
<evidence type="ECO:0000256" key="6">
    <source>
        <dbReference type="ARBA" id="ARBA00022692"/>
    </source>
</evidence>
<comment type="caution">
    <text evidence="11">The sequence shown here is derived from an EMBL/GenBank/DDBJ whole genome shotgun (WGS) entry which is preliminary data.</text>
</comment>
<dbReference type="Proteomes" id="UP000775770">
    <property type="component" value="Unassembled WGS sequence"/>
</dbReference>
<dbReference type="PANTHER" id="PTHR43823">
    <property type="entry name" value="SPORULATION PROTEIN YKVU"/>
    <property type="match status" value="1"/>
</dbReference>
<evidence type="ECO:0000256" key="2">
    <source>
        <dbReference type="ARBA" id="ARBA00008417"/>
    </source>
</evidence>
<evidence type="ECO:0000256" key="8">
    <source>
        <dbReference type="ARBA" id="ARBA00023136"/>
    </source>
</evidence>
<dbReference type="InterPro" id="IPR002528">
    <property type="entry name" value="MATE_fam"/>
</dbReference>
<comment type="subcellular location">
    <subcellularLocation>
        <location evidence="1">Cell membrane</location>
        <topology evidence="1">Multi-pass membrane protein</topology>
    </subcellularLocation>
</comment>
<dbReference type="InterPro" id="IPR048279">
    <property type="entry name" value="MdtK-like"/>
</dbReference>
<feature type="transmembrane region" description="Helical" evidence="10">
    <location>
        <begin position="33"/>
        <end position="54"/>
    </location>
</feature>
<dbReference type="AlphaFoldDB" id="A0A930GWX8"/>
<dbReference type="NCBIfam" id="TIGR00797">
    <property type="entry name" value="matE"/>
    <property type="match status" value="1"/>
</dbReference>
<organism evidence="11 12">
    <name type="scientific">Oribacterium sinus</name>
    <dbReference type="NCBI Taxonomy" id="237576"/>
    <lineage>
        <taxon>Bacteria</taxon>
        <taxon>Bacillati</taxon>
        <taxon>Bacillota</taxon>
        <taxon>Clostridia</taxon>
        <taxon>Lachnospirales</taxon>
        <taxon>Lachnospiraceae</taxon>
        <taxon>Oribacterium</taxon>
    </lineage>
</organism>
<keyword evidence="7 10" id="KW-1133">Transmembrane helix</keyword>
<dbReference type="Pfam" id="PF01554">
    <property type="entry name" value="MatE"/>
    <property type="match status" value="2"/>
</dbReference>
<evidence type="ECO:0000256" key="4">
    <source>
        <dbReference type="ARBA" id="ARBA00022448"/>
    </source>
</evidence>
<dbReference type="GO" id="GO:0042910">
    <property type="term" value="F:xenobiotic transmembrane transporter activity"/>
    <property type="evidence" value="ECO:0007669"/>
    <property type="project" value="InterPro"/>
</dbReference>
<evidence type="ECO:0000313" key="12">
    <source>
        <dbReference type="Proteomes" id="UP000775770"/>
    </source>
</evidence>
<dbReference type="GO" id="GO:0046677">
    <property type="term" value="P:response to antibiotic"/>
    <property type="evidence" value="ECO:0007669"/>
    <property type="project" value="UniProtKB-KW"/>
</dbReference>
<feature type="transmembrane region" description="Helical" evidence="10">
    <location>
        <begin position="110"/>
        <end position="133"/>
    </location>
</feature>
<sequence length="469" mass="50790">MEVEKLPEKGEEDMAISEEEKFRQMLEEPVNRLIPKLAVPSMVSMIVVALYNMADTFFVSRLGTSASAAVGVVFSMAAIIQAIAFMIGMGCGNEISRLLGAKKQEEAERYVAVGFFTELIIGTMIAVIAGIFVEPLVYALGSTKTIAPYATQYAGIILFGSPFMMASLGMNNMLRFQGNSFYSMIGISTGGVLNMFLDPLFIYVGKMGIGGAAVATVISQMISFGILLYQCNKMPACISVAFRNFKPSLKRYSIILRFGCPSLARQGIAGVSTILLNFSAHPYGDAAIAAMAIVMRISMFIFSLVIGFGQGFQPVCGYAYGAKHYKRVAEAYRFSLKVGFTMLIFAGAAVFLSAKPLVTAFRKEDGEVIRIGTLALQLQCLTMPLSAQITMANMFSQTTGYPLRASIVALLRQGICLIPILLIFPRAFGLLGLQMSQPLSDIFAALIAALITGGILKELKEREKKEIKA</sequence>
<evidence type="ECO:0000313" key="11">
    <source>
        <dbReference type="EMBL" id="MBF1271877.1"/>
    </source>
</evidence>
<evidence type="ECO:0000256" key="3">
    <source>
        <dbReference type="ARBA" id="ARBA00022106"/>
    </source>
</evidence>
<dbReference type="GO" id="GO:0005886">
    <property type="term" value="C:plasma membrane"/>
    <property type="evidence" value="ECO:0007669"/>
    <property type="project" value="UniProtKB-SubCell"/>
</dbReference>
<feature type="transmembrane region" description="Helical" evidence="10">
    <location>
        <begin position="288"/>
        <end position="313"/>
    </location>
</feature>
<gene>
    <name evidence="11" type="ORF">HXM90_00405</name>
</gene>
<dbReference type="PANTHER" id="PTHR43823:SF3">
    <property type="entry name" value="MULTIDRUG EXPORT PROTEIN MEPA"/>
    <property type="match status" value="1"/>
</dbReference>
<protein>
    <recommendedName>
        <fullName evidence="3">Multidrug export protein MepA</fullName>
    </recommendedName>
</protein>
<keyword evidence="8 10" id="KW-0472">Membrane</keyword>
<feature type="transmembrane region" description="Helical" evidence="10">
    <location>
        <begin position="209"/>
        <end position="231"/>
    </location>
</feature>
<keyword evidence="5" id="KW-1003">Cell membrane</keyword>
<feature type="transmembrane region" description="Helical" evidence="10">
    <location>
        <begin position="439"/>
        <end position="456"/>
    </location>
</feature>
<dbReference type="GO" id="GO:0015297">
    <property type="term" value="F:antiporter activity"/>
    <property type="evidence" value="ECO:0007669"/>
    <property type="project" value="InterPro"/>
</dbReference>
<feature type="transmembrane region" description="Helical" evidence="10">
    <location>
        <begin position="181"/>
        <end position="203"/>
    </location>
</feature>
<evidence type="ECO:0000256" key="9">
    <source>
        <dbReference type="ARBA" id="ARBA00023251"/>
    </source>
</evidence>
<evidence type="ECO:0000256" key="7">
    <source>
        <dbReference type="ARBA" id="ARBA00022989"/>
    </source>
</evidence>
<keyword evidence="9" id="KW-0046">Antibiotic resistance</keyword>
<evidence type="ECO:0000256" key="5">
    <source>
        <dbReference type="ARBA" id="ARBA00022475"/>
    </source>
</evidence>
<feature type="transmembrane region" description="Helical" evidence="10">
    <location>
        <begin position="66"/>
        <end position="89"/>
    </location>
</feature>
<name>A0A930GWX8_9FIRM</name>
<evidence type="ECO:0000256" key="1">
    <source>
        <dbReference type="ARBA" id="ARBA00004651"/>
    </source>
</evidence>
<keyword evidence="4" id="KW-0813">Transport</keyword>
<feature type="transmembrane region" description="Helical" evidence="10">
    <location>
        <begin position="153"/>
        <end position="174"/>
    </location>
</feature>
<comment type="similarity">
    <text evidence="2">Belongs to the multi antimicrobial extrusion (MATE) (TC 2.A.66.1) family. MepA subfamily.</text>
</comment>
<feature type="transmembrane region" description="Helical" evidence="10">
    <location>
        <begin position="407"/>
        <end position="427"/>
    </location>
</feature>
<feature type="transmembrane region" description="Helical" evidence="10">
    <location>
        <begin position="334"/>
        <end position="354"/>
    </location>
</feature>
<proteinExistence type="inferred from homology"/>
<dbReference type="PIRSF" id="PIRSF006603">
    <property type="entry name" value="DinF"/>
    <property type="match status" value="1"/>
</dbReference>
<evidence type="ECO:0000256" key="10">
    <source>
        <dbReference type="SAM" id="Phobius"/>
    </source>
</evidence>
<dbReference type="InterPro" id="IPR045070">
    <property type="entry name" value="MATE_MepA-like"/>
</dbReference>
<keyword evidence="6 10" id="KW-0812">Transmembrane</keyword>